<dbReference type="InterPro" id="IPR001236">
    <property type="entry name" value="Lactate/malate_DH_N"/>
</dbReference>
<reference evidence="12 13" key="1">
    <citation type="journal article" date="2023" name="Nat. Commun.">
        <title>Origin of minicircular mitochondrial genomes in red algae.</title>
        <authorList>
            <person name="Lee Y."/>
            <person name="Cho C.H."/>
            <person name="Lee Y.M."/>
            <person name="Park S.I."/>
            <person name="Yang J.H."/>
            <person name="West J.A."/>
            <person name="Bhattacharya D."/>
            <person name="Yoon H.S."/>
        </authorList>
    </citation>
    <scope>NUCLEOTIDE SEQUENCE [LARGE SCALE GENOMIC DNA]</scope>
    <source>
        <strain evidence="12 13">CCMP1338</strain>
        <tissue evidence="12">Whole cell</tissue>
    </source>
</reference>
<organism evidence="12 13">
    <name type="scientific">Rhodosorus marinus</name>
    <dbReference type="NCBI Taxonomy" id="101924"/>
    <lineage>
        <taxon>Eukaryota</taxon>
        <taxon>Rhodophyta</taxon>
        <taxon>Stylonematophyceae</taxon>
        <taxon>Stylonematales</taxon>
        <taxon>Stylonemataceae</taxon>
        <taxon>Rhodosorus</taxon>
    </lineage>
</organism>
<dbReference type="GO" id="GO:0030060">
    <property type="term" value="F:L-malate dehydrogenase (NAD+) activity"/>
    <property type="evidence" value="ECO:0007669"/>
    <property type="project" value="UniProtKB-EC"/>
</dbReference>
<feature type="binding site" evidence="7">
    <location>
        <position position="113"/>
    </location>
    <ligand>
        <name>NAD(+)</name>
        <dbReference type="ChEBI" id="CHEBI:57540"/>
    </ligand>
</feature>
<sequence>MFDAEPVFPDRPIRVAITGAAGQIGYALLPLICTGRMFGMSQKVSLHLLEITPALTALSGVVMELEDCAFPILDSILATDDPAECFKDVDVAMLVGSFPRKAGMERKELLSKNGAIFHGQGEILEAVASKDVKIVIVGNPANTNALILSYFAKGIPVQNISALTRLDHNRTVGLVAKKLGTSVANVEGVVIWGNHSSTQYPDVSNAKVKGFSQSIVEAMGGVEYLEEAMIPHIQGRGASIIAARKLSSAMSAANAACDHVRDWLLGSNGRIVSMAVHSSGEYDIPKGIWYSFPVQCSRGGKFTIVQGLNVSDFSRARMDATAKELTEEREAALSLYQ</sequence>
<dbReference type="Proteomes" id="UP001157974">
    <property type="component" value="Unassembled WGS sequence"/>
</dbReference>
<keyword evidence="13" id="KW-1185">Reference proteome</keyword>
<keyword evidence="4 7" id="KW-0520">NAD</keyword>
<accession>A0AAV8UYP7</accession>
<dbReference type="Pfam" id="PF00056">
    <property type="entry name" value="Ldh_1_N"/>
    <property type="match status" value="1"/>
</dbReference>
<dbReference type="Gene3D" id="3.90.110.10">
    <property type="entry name" value="Lactate dehydrogenase/glycoside hydrolase, family 4, C-terminal"/>
    <property type="match status" value="1"/>
</dbReference>
<feature type="domain" description="Lactate/malate dehydrogenase C-terminal" evidence="11">
    <location>
        <begin position="164"/>
        <end position="332"/>
    </location>
</feature>
<protein>
    <recommendedName>
        <fullName evidence="2 9">Malate dehydrogenase</fullName>
        <ecNumber evidence="2 9">1.1.1.37</ecNumber>
    </recommendedName>
</protein>
<evidence type="ECO:0000256" key="4">
    <source>
        <dbReference type="ARBA" id="ARBA00023027"/>
    </source>
</evidence>
<dbReference type="PROSITE" id="PS00068">
    <property type="entry name" value="MDH"/>
    <property type="match status" value="1"/>
</dbReference>
<evidence type="ECO:0000256" key="1">
    <source>
        <dbReference type="ARBA" id="ARBA00009613"/>
    </source>
</evidence>
<dbReference type="NCBIfam" id="NF003916">
    <property type="entry name" value="PRK05442.1"/>
    <property type="match status" value="1"/>
</dbReference>
<dbReference type="Pfam" id="PF02866">
    <property type="entry name" value="Ldh_1_C"/>
    <property type="match status" value="1"/>
</dbReference>
<dbReference type="EC" id="1.1.1.37" evidence="2 9"/>
<evidence type="ECO:0000313" key="13">
    <source>
        <dbReference type="Proteomes" id="UP001157974"/>
    </source>
</evidence>
<dbReference type="PANTHER" id="PTHR23382">
    <property type="entry name" value="MALATE DEHYDROGENASE"/>
    <property type="match status" value="1"/>
</dbReference>
<evidence type="ECO:0000256" key="5">
    <source>
        <dbReference type="PIRSR" id="PIRSR000102-1"/>
    </source>
</evidence>
<evidence type="ECO:0000256" key="2">
    <source>
        <dbReference type="ARBA" id="ARBA00012995"/>
    </source>
</evidence>
<dbReference type="Gene3D" id="3.40.50.720">
    <property type="entry name" value="NAD(P)-binding Rossmann-like Domain"/>
    <property type="match status" value="1"/>
</dbReference>
<dbReference type="NCBIfam" id="TIGR01759">
    <property type="entry name" value="MalateDH-SF1"/>
    <property type="match status" value="1"/>
</dbReference>
<feature type="active site" description="Proton acceptor" evidence="5">
    <location>
        <position position="195"/>
    </location>
</feature>
<evidence type="ECO:0000256" key="3">
    <source>
        <dbReference type="ARBA" id="ARBA00023002"/>
    </source>
</evidence>
<dbReference type="InterPro" id="IPR015955">
    <property type="entry name" value="Lactate_DH/Glyco_Ohase_4_C"/>
</dbReference>
<dbReference type="FunFam" id="3.90.110.10:FF:000002">
    <property type="entry name" value="Malate dehydrogenase"/>
    <property type="match status" value="1"/>
</dbReference>
<evidence type="ECO:0000256" key="8">
    <source>
        <dbReference type="RuleBase" id="RU003369"/>
    </source>
</evidence>
<dbReference type="SUPFAM" id="SSF56327">
    <property type="entry name" value="LDH C-terminal domain-like"/>
    <property type="match status" value="1"/>
</dbReference>
<dbReference type="GO" id="GO:0006099">
    <property type="term" value="P:tricarboxylic acid cycle"/>
    <property type="evidence" value="ECO:0007669"/>
    <property type="project" value="UniProtKB-KW"/>
</dbReference>
<feature type="binding site" evidence="6">
    <location>
        <position position="170"/>
    </location>
    <ligand>
        <name>substrate</name>
    </ligand>
</feature>
<comment type="similarity">
    <text evidence="1">Belongs to the LDH/MDH superfamily. MDH type 2 family.</text>
</comment>
<feature type="binding site" evidence="6">
    <location>
        <position position="106"/>
    </location>
    <ligand>
        <name>substrate</name>
    </ligand>
</feature>
<dbReference type="InterPro" id="IPR022383">
    <property type="entry name" value="Lactate/malate_DH_C"/>
</dbReference>
<keyword evidence="3 8" id="KW-0560">Oxidoreductase</keyword>
<dbReference type="FunFam" id="3.40.50.720:FF:000010">
    <property type="entry name" value="Malate dehydrogenase"/>
    <property type="match status" value="1"/>
</dbReference>
<comment type="catalytic activity">
    <reaction evidence="9">
        <text>(S)-malate + NAD(+) = oxaloacetate + NADH + H(+)</text>
        <dbReference type="Rhea" id="RHEA:21432"/>
        <dbReference type="ChEBI" id="CHEBI:15378"/>
        <dbReference type="ChEBI" id="CHEBI:15589"/>
        <dbReference type="ChEBI" id="CHEBI:16452"/>
        <dbReference type="ChEBI" id="CHEBI:57540"/>
        <dbReference type="ChEBI" id="CHEBI:57945"/>
        <dbReference type="EC" id="1.1.1.37"/>
    </reaction>
</comment>
<dbReference type="PIRSF" id="PIRSF000102">
    <property type="entry name" value="Lac_mal_DH"/>
    <property type="match status" value="1"/>
</dbReference>
<dbReference type="InterPro" id="IPR010945">
    <property type="entry name" value="Malate_DH_type2"/>
</dbReference>
<feature type="domain" description="Lactate/malate dehydrogenase N-terminal" evidence="10">
    <location>
        <begin position="14"/>
        <end position="160"/>
    </location>
</feature>
<evidence type="ECO:0000313" key="12">
    <source>
        <dbReference type="EMBL" id="KAJ8906187.1"/>
    </source>
</evidence>
<dbReference type="InterPro" id="IPR036291">
    <property type="entry name" value="NAD(P)-bd_dom_sf"/>
</dbReference>
<evidence type="ECO:0000256" key="7">
    <source>
        <dbReference type="PIRSR" id="PIRSR000102-3"/>
    </source>
</evidence>
<dbReference type="InterPro" id="IPR001557">
    <property type="entry name" value="L-lactate/malate_DH"/>
</dbReference>
<gene>
    <name evidence="12" type="ORF">NDN08_002682</name>
</gene>
<dbReference type="EMBL" id="JAMWBK010000004">
    <property type="protein sequence ID" value="KAJ8906187.1"/>
    <property type="molecule type" value="Genomic_DNA"/>
</dbReference>
<name>A0AAV8UYP7_9RHOD</name>
<dbReference type="GO" id="GO:0006108">
    <property type="term" value="P:malate metabolic process"/>
    <property type="evidence" value="ECO:0007669"/>
    <property type="project" value="InterPro"/>
</dbReference>
<evidence type="ECO:0000256" key="9">
    <source>
        <dbReference type="RuleBase" id="RU003405"/>
    </source>
</evidence>
<proteinExistence type="inferred from homology"/>
<dbReference type="AlphaFoldDB" id="A0AAV8UYP7"/>
<dbReference type="SUPFAM" id="SSF51735">
    <property type="entry name" value="NAD(P)-binding Rossmann-fold domains"/>
    <property type="match status" value="1"/>
</dbReference>
<feature type="binding site" evidence="7">
    <location>
        <begin position="19"/>
        <end position="25"/>
    </location>
    <ligand>
        <name>NAD(+)</name>
        <dbReference type="ChEBI" id="CHEBI:57540"/>
    </ligand>
</feature>
<evidence type="ECO:0000259" key="10">
    <source>
        <dbReference type="Pfam" id="PF00056"/>
    </source>
</evidence>
<feature type="binding site" evidence="6">
    <location>
        <position position="100"/>
    </location>
    <ligand>
        <name>substrate</name>
    </ligand>
</feature>
<evidence type="ECO:0000259" key="11">
    <source>
        <dbReference type="Pfam" id="PF02866"/>
    </source>
</evidence>
<keyword evidence="9" id="KW-0816">Tricarboxylic acid cycle</keyword>
<feature type="binding site" evidence="6">
    <location>
        <position position="139"/>
    </location>
    <ligand>
        <name>substrate</name>
    </ligand>
</feature>
<comment type="caution">
    <text evidence="12">The sequence shown here is derived from an EMBL/GenBank/DDBJ whole genome shotgun (WGS) entry which is preliminary data.</text>
</comment>
<dbReference type="InterPro" id="IPR001252">
    <property type="entry name" value="Malate_DH_AS"/>
</dbReference>
<feature type="binding site" evidence="7">
    <location>
        <begin position="137"/>
        <end position="139"/>
    </location>
    <ligand>
        <name>NAD(+)</name>
        <dbReference type="ChEBI" id="CHEBI:57540"/>
    </ligand>
</feature>
<evidence type="ECO:0000256" key="6">
    <source>
        <dbReference type="PIRSR" id="PIRSR000102-2"/>
    </source>
</evidence>